<dbReference type="Gene3D" id="3.40.50.1820">
    <property type="entry name" value="alpha/beta hydrolase"/>
    <property type="match status" value="1"/>
</dbReference>
<dbReference type="InterPro" id="IPR029058">
    <property type="entry name" value="AB_hydrolase_fold"/>
</dbReference>
<feature type="domain" description="AB hydrolase-1" evidence="1">
    <location>
        <begin position="117"/>
        <end position="354"/>
    </location>
</feature>
<name>A0A061QYM8_9CHLO</name>
<evidence type="ECO:0000313" key="2">
    <source>
        <dbReference type="EMBL" id="JAC65777.1"/>
    </source>
</evidence>
<dbReference type="PANTHER" id="PTHR43194:SF2">
    <property type="entry name" value="PEROXISOMAL MEMBRANE PROTEIN LPX1"/>
    <property type="match status" value="1"/>
</dbReference>
<dbReference type="InterPro" id="IPR000639">
    <property type="entry name" value="Epox_hydrolase-like"/>
</dbReference>
<dbReference type="PRINTS" id="PR00412">
    <property type="entry name" value="EPOXHYDRLASE"/>
</dbReference>
<dbReference type="PRINTS" id="PR00111">
    <property type="entry name" value="ABHYDROLASE"/>
</dbReference>
<dbReference type="AlphaFoldDB" id="A0A061QYM8"/>
<dbReference type="InterPro" id="IPR000073">
    <property type="entry name" value="AB_hydrolase_1"/>
</dbReference>
<dbReference type="InterPro" id="IPR050228">
    <property type="entry name" value="Carboxylesterase_BioH"/>
</dbReference>
<accession>A0A061QYM8</accession>
<organism evidence="2">
    <name type="scientific">Tetraselmis sp. GSL018</name>
    <dbReference type="NCBI Taxonomy" id="582737"/>
    <lineage>
        <taxon>Eukaryota</taxon>
        <taxon>Viridiplantae</taxon>
        <taxon>Chlorophyta</taxon>
        <taxon>core chlorophytes</taxon>
        <taxon>Chlorodendrophyceae</taxon>
        <taxon>Chlorodendrales</taxon>
        <taxon>Chlorodendraceae</taxon>
        <taxon>Tetraselmis</taxon>
    </lineage>
</organism>
<dbReference type="Pfam" id="PF00561">
    <property type="entry name" value="Abhydrolase_1"/>
    <property type="match status" value="1"/>
</dbReference>
<dbReference type="PANTHER" id="PTHR43194">
    <property type="entry name" value="HYDROLASE ALPHA/BETA FOLD FAMILY"/>
    <property type="match status" value="1"/>
</dbReference>
<reference evidence="2" key="1">
    <citation type="submission" date="2014-05" db="EMBL/GenBank/DDBJ databases">
        <title>The transcriptome of the halophilic microalga Tetraselmis sp. GSL018 isolated from the Great Salt Lake, Utah.</title>
        <authorList>
            <person name="Jinkerson R.E."/>
            <person name="D'Adamo S."/>
            <person name="Posewitz M.C."/>
        </authorList>
    </citation>
    <scope>NUCLEOTIDE SEQUENCE</scope>
    <source>
        <strain evidence="2">GSL018</strain>
    </source>
</reference>
<dbReference type="SUPFAM" id="SSF53474">
    <property type="entry name" value="alpha/beta-Hydrolases"/>
    <property type="match status" value="1"/>
</dbReference>
<proteinExistence type="predicted"/>
<sequence length="391" mass="43182">MPSICALETCCRVPFTQARPQTAAPVSHPRFRTKSVPLIGTFCGKAIHTSKVARNNKNSVRVRAELEEVDPTTGEVLTGTSARAPLASETVQVGGLTWAYRTSNPEESIAKEAGEEPVILLHGIGSSSYSYREVVVQLASSGYRVYAPDFIGHGNSSKPSPAEFAYDEESYKRSIGAFIDAISPEKPVRLVVQGYILAQYALLWALDNPDRIDKLVILNTPLSTKAKLPPYLAPYKNPLPFLRPKGTFAADMHNAGGSAYVMQRRDADVYMQPYVDDAGANEALAAALDKCDLKALLEKVDEGFRSWRKDTLVLFGGSDRYLEQKSVFDFLETKRTCIKLQTFEAKVGHMPQEDYPEVLCNRLVDYYMGREQRKVSPGTRIPGNFTDSPSA</sequence>
<dbReference type="EMBL" id="GBEZ01020934">
    <property type="protein sequence ID" value="JAC65777.1"/>
    <property type="molecule type" value="Transcribed_RNA"/>
</dbReference>
<protein>
    <submittedName>
        <fullName evidence="2">Haloalkane dehalogenase</fullName>
    </submittedName>
</protein>
<gene>
    <name evidence="2" type="primary">DHAA</name>
    <name evidence="2" type="ORF">TSPGSL018_15282</name>
</gene>
<dbReference type="GO" id="GO:0003824">
    <property type="term" value="F:catalytic activity"/>
    <property type="evidence" value="ECO:0007669"/>
    <property type="project" value="InterPro"/>
</dbReference>
<evidence type="ECO:0000259" key="1">
    <source>
        <dbReference type="Pfam" id="PF00561"/>
    </source>
</evidence>